<dbReference type="SUPFAM" id="SSF46785">
    <property type="entry name" value="Winged helix' DNA-binding domain"/>
    <property type="match status" value="1"/>
</dbReference>
<protein>
    <recommendedName>
        <fullName evidence="1">NrtR DNA-binding winged helix domain-containing protein</fullName>
    </recommendedName>
</protein>
<dbReference type="InterPro" id="IPR036390">
    <property type="entry name" value="WH_DNA-bd_sf"/>
</dbReference>
<feature type="domain" description="NrtR DNA-binding winged helix" evidence="1">
    <location>
        <begin position="124"/>
        <end position="183"/>
    </location>
</feature>
<dbReference type="EMBL" id="CP130612">
    <property type="protein sequence ID" value="WKW10836.1"/>
    <property type="molecule type" value="Genomic_DNA"/>
</dbReference>
<dbReference type="Pfam" id="PF21906">
    <property type="entry name" value="WHD_NrtR"/>
    <property type="match status" value="1"/>
</dbReference>
<proteinExistence type="predicted"/>
<dbReference type="InterPro" id="IPR054105">
    <property type="entry name" value="WHD_NrtR"/>
</dbReference>
<accession>A0AA49JXK4</accession>
<dbReference type="Gene3D" id="1.10.10.10">
    <property type="entry name" value="Winged helix-like DNA-binding domain superfamily/Winged helix DNA-binding domain"/>
    <property type="match status" value="1"/>
</dbReference>
<evidence type="ECO:0000313" key="3">
    <source>
        <dbReference type="EMBL" id="WKW13745.1"/>
    </source>
</evidence>
<dbReference type="EMBL" id="CP130613">
    <property type="protein sequence ID" value="WKW13745.1"/>
    <property type="molecule type" value="Genomic_DNA"/>
</dbReference>
<sequence length="202" mass="22020">MASTPAPRLVLACVSWRDGDLVVLGAATRGAELPAAVLAASQAPADAADALARRTLGRAPAWRSQVGALRDETGLAILYVAVLPTGTDVGDAYLWRPVPRGGGGAMLRAALVHLRERIDREPVAFRLLGPTFTLSDLQAVYELLLERRVHKASFRRSLMAAHLIEPTDAWRSEGRGRPAQLFRYAPRRRRGLQRAVRFDLLG</sequence>
<gene>
    <name evidence="2" type="ORF">Strain138_000068</name>
    <name evidence="3" type="ORF">Strain318_000068</name>
</gene>
<evidence type="ECO:0000259" key="1">
    <source>
        <dbReference type="Pfam" id="PF21906"/>
    </source>
</evidence>
<dbReference type="AlphaFoldDB" id="A0AA49JRW2"/>
<organism evidence="2">
    <name type="scientific">Pseudogemmatithrix spongiicola</name>
    <dbReference type="NCBI Taxonomy" id="3062599"/>
    <lineage>
        <taxon>Bacteria</taxon>
        <taxon>Pseudomonadati</taxon>
        <taxon>Gemmatimonadota</taxon>
        <taxon>Gemmatimonadia</taxon>
        <taxon>Gemmatimonadales</taxon>
        <taxon>Gemmatimonadaceae</taxon>
        <taxon>Pseudogemmatithrix</taxon>
    </lineage>
</organism>
<accession>A0AA49JRW2</accession>
<dbReference type="Proteomes" id="UP001229955">
    <property type="component" value="Chromosome"/>
</dbReference>
<dbReference type="RefSeq" id="WP_367886546.1">
    <property type="nucleotide sequence ID" value="NZ_CP130612.1"/>
</dbReference>
<name>A0AA49JRW2_9BACT</name>
<dbReference type="InterPro" id="IPR036388">
    <property type="entry name" value="WH-like_DNA-bd_sf"/>
</dbReference>
<evidence type="ECO:0000313" key="4">
    <source>
        <dbReference type="Proteomes" id="UP001229955"/>
    </source>
</evidence>
<reference evidence="2" key="1">
    <citation type="submission" date="2023-07" db="EMBL/GenBank/DDBJ databases">
        <authorList>
            <person name="Haufschild T."/>
            <person name="Kallscheuer N."/>
            <person name="Hammer J."/>
            <person name="Kohn T."/>
            <person name="Kabuu M."/>
            <person name="Jogler M."/>
            <person name="Wohfarth N."/>
            <person name="Heuer A."/>
            <person name="Rohde M."/>
            <person name="van Teeseling M.C.F."/>
            <person name="Jogler C."/>
        </authorList>
    </citation>
    <scope>NUCLEOTIDE SEQUENCE</scope>
    <source>
        <strain evidence="2">Strain 138</strain>
        <strain evidence="3">Strain 318</strain>
    </source>
</reference>
<evidence type="ECO:0000313" key="2">
    <source>
        <dbReference type="EMBL" id="WKW10836.1"/>
    </source>
</evidence>
<dbReference type="KEGG" id="pspc:Strain318_000068"/>
<keyword evidence="4" id="KW-1185">Reference proteome</keyword>